<reference evidence="2 3" key="1">
    <citation type="journal article" date="2021" name="Elife">
        <title>Chloroplast acquisition without the gene transfer in kleptoplastic sea slugs, Plakobranchus ocellatus.</title>
        <authorList>
            <person name="Maeda T."/>
            <person name="Takahashi S."/>
            <person name="Yoshida T."/>
            <person name="Shimamura S."/>
            <person name="Takaki Y."/>
            <person name="Nagai Y."/>
            <person name="Toyoda A."/>
            <person name="Suzuki Y."/>
            <person name="Arimoto A."/>
            <person name="Ishii H."/>
            <person name="Satoh N."/>
            <person name="Nishiyama T."/>
            <person name="Hasebe M."/>
            <person name="Maruyama T."/>
            <person name="Minagawa J."/>
            <person name="Obokata J."/>
            <person name="Shigenobu S."/>
        </authorList>
    </citation>
    <scope>NUCLEOTIDE SEQUENCE [LARGE SCALE GENOMIC DNA]</scope>
</reference>
<organism evidence="2 3">
    <name type="scientific">Elysia marginata</name>
    <dbReference type="NCBI Taxonomy" id="1093978"/>
    <lineage>
        <taxon>Eukaryota</taxon>
        <taxon>Metazoa</taxon>
        <taxon>Spiralia</taxon>
        <taxon>Lophotrochozoa</taxon>
        <taxon>Mollusca</taxon>
        <taxon>Gastropoda</taxon>
        <taxon>Heterobranchia</taxon>
        <taxon>Euthyneura</taxon>
        <taxon>Panpulmonata</taxon>
        <taxon>Sacoglossa</taxon>
        <taxon>Placobranchoidea</taxon>
        <taxon>Plakobranchidae</taxon>
        <taxon>Elysia</taxon>
    </lineage>
</organism>
<evidence type="ECO:0000256" key="1">
    <source>
        <dbReference type="SAM" id="MobiDB-lite"/>
    </source>
</evidence>
<proteinExistence type="predicted"/>
<feature type="compositionally biased region" description="Low complexity" evidence="1">
    <location>
        <begin position="58"/>
        <end position="69"/>
    </location>
</feature>
<comment type="caution">
    <text evidence="2">The sequence shown here is derived from an EMBL/GenBank/DDBJ whole genome shotgun (WGS) entry which is preliminary data.</text>
</comment>
<dbReference type="AlphaFoldDB" id="A0AAV4EQP3"/>
<accession>A0AAV4EQP3</accession>
<sequence>MVLSNMVSLESSQPGFWKQESKEGAGVRQLNLVYPLPETTMRATDSGRPRRGTRSPVSMKTSKSTMSSSHPMNSELLSPHFNFKRLRGQMTPHPPPQL</sequence>
<name>A0AAV4EQP3_9GAST</name>
<feature type="region of interest" description="Disordered" evidence="1">
    <location>
        <begin position="36"/>
        <end position="76"/>
    </location>
</feature>
<evidence type="ECO:0000313" key="2">
    <source>
        <dbReference type="EMBL" id="GFR63025.1"/>
    </source>
</evidence>
<evidence type="ECO:0000313" key="3">
    <source>
        <dbReference type="Proteomes" id="UP000762676"/>
    </source>
</evidence>
<keyword evidence="3" id="KW-1185">Reference proteome</keyword>
<feature type="compositionally biased region" description="Polar residues" evidence="1">
    <location>
        <begin position="1"/>
        <end position="14"/>
    </location>
</feature>
<feature type="region of interest" description="Disordered" evidence="1">
    <location>
        <begin position="1"/>
        <end position="24"/>
    </location>
</feature>
<dbReference type="EMBL" id="BMAT01007378">
    <property type="protein sequence ID" value="GFR63025.1"/>
    <property type="molecule type" value="Genomic_DNA"/>
</dbReference>
<dbReference type="Proteomes" id="UP000762676">
    <property type="component" value="Unassembled WGS sequence"/>
</dbReference>
<gene>
    <name evidence="2" type="ORF">ElyMa_003594300</name>
</gene>
<protein>
    <submittedName>
        <fullName evidence="2">Uncharacterized protein</fullName>
    </submittedName>
</protein>